<keyword evidence="12" id="KW-1185">Reference proteome</keyword>
<evidence type="ECO:0000313" key="11">
    <source>
        <dbReference type="EMBL" id="GAA2004525.1"/>
    </source>
</evidence>
<comment type="subcellular location">
    <subcellularLocation>
        <location evidence="1">Cell membrane</location>
        <topology evidence="1">Multi-pass membrane protein</topology>
    </subcellularLocation>
</comment>
<organism evidence="11 12">
    <name type="scientific">Catenulispora subtropica</name>
    <dbReference type="NCBI Taxonomy" id="450798"/>
    <lineage>
        <taxon>Bacteria</taxon>
        <taxon>Bacillati</taxon>
        <taxon>Actinomycetota</taxon>
        <taxon>Actinomycetes</taxon>
        <taxon>Catenulisporales</taxon>
        <taxon>Catenulisporaceae</taxon>
        <taxon>Catenulispora</taxon>
    </lineage>
</organism>
<evidence type="ECO:0000256" key="7">
    <source>
        <dbReference type="SAM" id="MobiDB-lite"/>
    </source>
</evidence>
<feature type="transmembrane region" description="Helical" evidence="8">
    <location>
        <begin position="101"/>
        <end position="125"/>
    </location>
</feature>
<dbReference type="Proteomes" id="UP001499854">
    <property type="component" value="Unassembled WGS sequence"/>
</dbReference>
<gene>
    <name evidence="11" type="ORF">GCM10009838_83380</name>
</gene>
<keyword evidence="6 8" id="KW-0472">Membrane</keyword>
<keyword evidence="3" id="KW-0547">Nucleotide-binding</keyword>
<feature type="transmembrane region" description="Helical" evidence="8">
    <location>
        <begin position="287"/>
        <end position="313"/>
    </location>
</feature>
<dbReference type="InterPro" id="IPR011527">
    <property type="entry name" value="ABC1_TM_dom"/>
</dbReference>
<dbReference type="PROSITE" id="PS00211">
    <property type="entry name" value="ABC_TRANSPORTER_1"/>
    <property type="match status" value="1"/>
</dbReference>
<dbReference type="SMART" id="SM00382">
    <property type="entry name" value="AAA"/>
    <property type="match status" value="1"/>
</dbReference>
<keyword evidence="2 8" id="KW-0812">Transmembrane</keyword>
<dbReference type="Gene3D" id="1.20.1560.10">
    <property type="entry name" value="ABC transporter type 1, transmembrane domain"/>
    <property type="match status" value="1"/>
</dbReference>
<dbReference type="PANTHER" id="PTHR43394">
    <property type="entry name" value="ATP-DEPENDENT PERMEASE MDL1, MITOCHONDRIAL"/>
    <property type="match status" value="1"/>
</dbReference>
<dbReference type="InterPro" id="IPR003439">
    <property type="entry name" value="ABC_transporter-like_ATP-bd"/>
</dbReference>
<comment type="caution">
    <text evidence="11">The sequence shown here is derived from an EMBL/GenBank/DDBJ whole genome shotgun (WGS) entry which is preliminary data.</text>
</comment>
<dbReference type="PROSITE" id="PS50893">
    <property type="entry name" value="ABC_TRANSPORTER_2"/>
    <property type="match status" value="1"/>
</dbReference>
<dbReference type="InterPro" id="IPR003593">
    <property type="entry name" value="AAA+_ATPase"/>
</dbReference>
<dbReference type="Pfam" id="PF00005">
    <property type="entry name" value="ABC_tran"/>
    <property type="match status" value="1"/>
</dbReference>
<dbReference type="InterPro" id="IPR017871">
    <property type="entry name" value="ABC_transporter-like_CS"/>
</dbReference>
<dbReference type="PANTHER" id="PTHR43394:SF1">
    <property type="entry name" value="ATP-BINDING CASSETTE SUB-FAMILY B MEMBER 10, MITOCHONDRIAL"/>
    <property type="match status" value="1"/>
</dbReference>
<evidence type="ECO:0000256" key="8">
    <source>
        <dbReference type="SAM" id="Phobius"/>
    </source>
</evidence>
<dbReference type="GO" id="GO:0005524">
    <property type="term" value="F:ATP binding"/>
    <property type="evidence" value="ECO:0007669"/>
    <property type="project" value="UniProtKB-KW"/>
</dbReference>
<feature type="transmembrane region" description="Helical" evidence="8">
    <location>
        <begin position="209"/>
        <end position="225"/>
    </location>
</feature>
<accession>A0ABN2TBY8</accession>
<proteinExistence type="predicted"/>
<keyword evidence="5 8" id="KW-1133">Transmembrane helix</keyword>
<feature type="transmembrane region" description="Helical" evidence="8">
    <location>
        <begin position="319"/>
        <end position="338"/>
    </location>
</feature>
<dbReference type="PROSITE" id="PS50929">
    <property type="entry name" value="ABC_TM1F"/>
    <property type="match status" value="1"/>
</dbReference>
<evidence type="ECO:0000259" key="10">
    <source>
        <dbReference type="PROSITE" id="PS50929"/>
    </source>
</evidence>
<name>A0ABN2TBY8_9ACTN</name>
<keyword evidence="4 11" id="KW-0067">ATP-binding</keyword>
<evidence type="ECO:0000256" key="5">
    <source>
        <dbReference type="ARBA" id="ARBA00022989"/>
    </source>
</evidence>
<feature type="transmembrane region" description="Helical" evidence="8">
    <location>
        <begin position="186"/>
        <end position="203"/>
    </location>
</feature>
<dbReference type="EMBL" id="BAAAQM010000082">
    <property type="protein sequence ID" value="GAA2004525.1"/>
    <property type="molecule type" value="Genomic_DNA"/>
</dbReference>
<dbReference type="InterPro" id="IPR027417">
    <property type="entry name" value="P-loop_NTPase"/>
</dbReference>
<evidence type="ECO:0000259" key="9">
    <source>
        <dbReference type="PROSITE" id="PS50893"/>
    </source>
</evidence>
<feature type="domain" description="ABC transmembrane type-1" evidence="10">
    <location>
        <begin position="66"/>
        <end position="350"/>
    </location>
</feature>
<protein>
    <submittedName>
        <fullName evidence="11">ABC transporter ATP-binding protein</fullName>
    </submittedName>
</protein>
<dbReference type="Gene3D" id="3.40.50.300">
    <property type="entry name" value="P-loop containing nucleotide triphosphate hydrolases"/>
    <property type="match status" value="1"/>
</dbReference>
<dbReference type="InterPro" id="IPR039421">
    <property type="entry name" value="Type_1_exporter"/>
</dbReference>
<evidence type="ECO:0000313" key="12">
    <source>
        <dbReference type="Proteomes" id="UP001499854"/>
    </source>
</evidence>
<feature type="compositionally biased region" description="Low complexity" evidence="7">
    <location>
        <begin position="17"/>
        <end position="30"/>
    </location>
</feature>
<dbReference type="Pfam" id="PF00664">
    <property type="entry name" value="ABC_membrane"/>
    <property type="match status" value="1"/>
</dbReference>
<feature type="domain" description="ABC transporter" evidence="9">
    <location>
        <begin position="385"/>
        <end position="619"/>
    </location>
</feature>
<sequence>MSTATVAAKDDAKNDAKNANTDASADAKSAPVSSSGYQLPEATDGGYAVLRRGLRLAPDFTKGLGLTVALATVATVGRLVIPLTVQQTLDRGILAKGGPDYGVVRTMVALSALAVLVTAVSAYLMNVRLYTSSERGLATVRTKAFRHVHDLSLLHQQAEQRGALVSRVTSDIDTVTVFIQQGGMQLFIAAAQVLVVTVVMAVYSWQLTLLVWACFVPMFLIMRRIQARTGRAYRKVRRRYGQMLGEVSEALVGADVLRAYGIEDRAGRRIGEAVESTRDSQLRTQRLIVITFSMGELVAGLATAGIVVLGVLLGVGGRLTAGELAAMLFLVTLFISPVQFGTEMLNEAQNAIAGWRRIVGLLEAPPDVVDPGTAGVSPPEGPLGVGFEEVVFAYPGGAPVLHSLSTEIKPRTRVAVVGETGSGKTTFAKLLTRLMDPTSGHITINGVPLKDVDFETLRSRMVMVPQDGFLFDMTVGDNVRYGRPGATDDEVRRAFDDLGLTDWLDGLPEGPATRVGQRGESLSAGERQLVALARAYIADPDLLVLDEATSAVDPATEVRITRALDGLTRGRTSIAIAHRLSTAEAADEVFVFDAGRIVERGPHRELVVAGGVYSGLHESWARQQRS</sequence>
<feature type="transmembrane region" description="Helical" evidence="8">
    <location>
        <begin position="60"/>
        <end position="81"/>
    </location>
</feature>
<feature type="region of interest" description="Disordered" evidence="7">
    <location>
        <begin position="1"/>
        <end position="38"/>
    </location>
</feature>
<dbReference type="SUPFAM" id="SSF52540">
    <property type="entry name" value="P-loop containing nucleoside triphosphate hydrolases"/>
    <property type="match status" value="1"/>
</dbReference>
<evidence type="ECO:0000256" key="3">
    <source>
        <dbReference type="ARBA" id="ARBA00022741"/>
    </source>
</evidence>
<dbReference type="RefSeq" id="WP_344662759.1">
    <property type="nucleotide sequence ID" value="NZ_BAAAQM010000082.1"/>
</dbReference>
<evidence type="ECO:0000256" key="2">
    <source>
        <dbReference type="ARBA" id="ARBA00022692"/>
    </source>
</evidence>
<dbReference type="InterPro" id="IPR036640">
    <property type="entry name" value="ABC1_TM_sf"/>
</dbReference>
<evidence type="ECO:0000256" key="4">
    <source>
        <dbReference type="ARBA" id="ARBA00022840"/>
    </source>
</evidence>
<dbReference type="SUPFAM" id="SSF90123">
    <property type="entry name" value="ABC transporter transmembrane region"/>
    <property type="match status" value="1"/>
</dbReference>
<evidence type="ECO:0000256" key="1">
    <source>
        <dbReference type="ARBA" id="ARBA00004651"/>
    </source>
</evidence>
<evidence type="ECO:0000256" key="6">
    <source>
        <dbReference type="ARBA" id="ARBA00023136"/>
    </source>
</evidence>
<reference evidence="11 12" key="1">
    <citation type="journal article" date="2019" name="Int. J. Syst. Evol. Microbiol.">
        <title>The Global Catalogue of Microorganisms (GCM) 10K type strain sequencing project: providing services to taxonomists for standard genome sequencing and annotation.</title>
        <authorList>
            <consortium name="The Broad Institute Genomics Platform"/>
            <consortium name="The Broad Institute Genome Sequencing Center for Infectious Disease"/>
            <person name="Wu L."/>
            <person name="Ma J."/>
        </authorList>
    </citation>
    <scope>NUCLEOTIDE SEQUENCE [LARGE SCALE GENOMIC DNA]</scope>
    <source>
        <strain evidence="11 12">JCM 16013</strain>
    </source>
</reference>